<comment type="caution">
    <text evidence="1">The sequence shown here is derived from an EMBL/GenBank/DDBJ whole genome shotgun (WGS) entry which is preliminary data.</text>
</comment>
<evidence type="ECO:0000313" key="2">
    <source>
        <dbReference type="Proteomes" id="UP000276133"/>
    </source>
</evidence>
<evidence type="ECO:0000313" key="1">
    <source>
        <dbReference type="EMBL" id="RNA21915.1"/>
    </source>
</evidence>
<organism evidence="1 2">
    <name type="scientific">Brachionus plicatilis</name>
    <name type="common">Marine rotifer</name>
    <name type="synonym">Brachionus muelleri</name>
    <dbReference type="NCBI Taxonomy" id="10195"/>
    <lineage>
        <taxon>Eukaryota</taxon>
        <taxon>Metazoa</taxon>
        <taxon>Spiralia</taxon>
        <taxon>Gnathifera</taxon>
        <taxon>Rotifera</taxon>
        <taxon>Eurotatoria</taxon>
        <taxon>Monogononta</taxon>
        <taxon>Pseudotrocha</taxon>
        <taxon>Ploima</taxon>
        <taxon>Brachionidae</taxon>
        <taxon>Brachionus</taxon>
    </lineage>
</organism>
<sequence>MSSFPLPFESICLKTALIAYSPTEPRPNVATAATKSSSKKNVVFILNFQASCLLVSINLKN</sequence>
<dbReference type="EMBL" id="REGN01003564">
    <property type="protein sequence ID" value="RNA21915.1"/>
    <property type="molecule type" value="Genomic_DNA"/>
</dbReference>
<reference evidence="1 2" key="1">
    <citation type="journal article" date="2018" name="Sci. Rep.">
        <title>Genomic signatures of local adaptation to the degree of environmental predictability in rotifers.</title>
        <authorList>
            <person name="Franch-Gras L."/>
            <person name="Hahn C."/>
            <person name="Garcia-Roger E.M."/>
            <person name="Carmona M.J."/>
            <person name="Serra M."/>
            <person name="Gomez A."/>
        </authorList>
    </citation>
    <scope>NUCLEOTIDE SEQUENCE [LARGE SCALE GENOMIC DNA]</scope>
    <source>
        <strain evidence="1">HYR1</strain>
    </source>
</reference>
<proteinExistence type="predicted"/>
<name>A0A3M7RF61_BRAPC</name>
<gene>
    <name evidence="1" type="ORF">BpHYR1_012205</name>
</gene>
<dbReference type="AlphaFoldDB" id="A0A3M7RF61"/>
<dbReference type="Proteomes" id="UP000276133">
    <property type="component" value="Unassembled WGS sequence"/>
</dbReference>
<keyword evidence="2" id="KW-1185">Reference proteome</keyword>
<protein>
    <submittedName>
        <fullName evidence="1">Uncharacterized protein</fullName>
    </submittedName>
</protein>
<accession>A0A3M7RF61</accession>